<dbReference type="Pfam" id="PF03079">
    <property type="entry name" value="ARD"/>
    <property type="match status" value="1"/>
</dbReference>
<gene>
    <name evidence="1" type="ORF">IZU98_06655</name>
</gene>
<dbReference type="AlphaFoldDB" id="A0A7S9Q8Q9"/>
<organism evidence="1 2">
    <name type="scientific">Pseudomonas fulva</name>
    <dbReference type="NCBI Taxonomy" id="47880"/>
    <lineage>
        <taxon>Bacteria</taxon>
        <taxon>Pseudomonadati</taxon>
        <taxon>Pseudomonadota</taxon>
        <taxon>Gammaproteobacteria</taxon>
        <taxon>Pseudomonadales</taxon>
        <taxon>Pseudomonadaceae</taxon>
        <taxon>Pseudomonas</taxon>
    </lineage>
</organism>
<protein>
    <submittedName>
        <fullName evidence="1">Oxidase</fullName>
    </submittedName>
</protein>
<evidence type="ECO:0000313" key="1">
    <source>
        <dbReference type="EMBL" id="QPH50388.1"/>
    </source>
</evidence>
<dbReference type="Proteomes" id="UP000594430">
    <property type="component" value="Chromosome"/>
</dbReference>
<dbReference type="InterPro" id="IPR014710">
    <property type="entry name" value="RmlC-like_jellyroll"/>
</dbReference>
<proteinExistence type="predicted"/>
<dbReference type="EMBL" id="CP064946">
    <property type="protein sequence ID" value="QPH50388.1"/>
    <property type="molecule type" value="Genomic_DNA"/>
</dbReference>
<dbReference type="GO" id="GO:0010309">
    <property type="term" value="F:acireductone dioxygenase [iron(II)-requiring] activity"/>
    <property type="evidence" value="ECO:0007669"/>
    <property type="project" value="InterPro"/>
</dbReference>
<dbReference type="Gene3D" id="2.60.120.10">
    <property type="entry name" value="Jelly Rolls"/>
    <property type="match status" value="1"/>
</dbReference>
<dbReference type="InterPro" id="IPR004313">
    <property type="entry name" value="ARD"/>
</dbReference>
<dbReference type="GeneID" id="93441275"/>
<dbReference type="RefSeq" id="WP_028687837.1">
    <property type="nucleotide sequence ID" value="NZ_BQHM01000011.1"/>
</dbReference>
<dbReference type="SUPFAM" id="SSF51182">
    <property type="entry name" value="RmlC-like cupins"/>
    <property type="match status" value="1"/>
</dbReference>
<sequence length="178" mass="19284">MSILCVFDPSTPQLPNKVLTHAEDITAALAEHGVTLTQAEHGLRVRPGTLHDEMMEACQAHLDHLMTTHACRAYAVINRDGIEAQGPDLRDEHVLETNEVIAVVSGRVQVGLRLGAGVYSVMCEKGDQLRVPAGTRRWLELGEAPFCLAFRLFAAQAGSQPIFTGDASARAFLGIDEL</sequence>
<accession>A0A7S9Q8Q9</accession>
<evidence type="ECO:0000313" key="2">
    <source>
        <dbReference type="Proteomes" id="UP000594430"/>
    </source>
</evidence>
<dbReference type="InterPro" id="IPR011051">
    <property type="entry name" value="RmlC_Cupin_sf"/>
</dbReference>
<name>A0A7S9Q8Q9_9PSED</name>
<reference evidence="1 2" key="1">
    <citation type="submission" date="2020-11" db="EMBL/GenBank/DDBJ databases">
        <title>Pseudomonas fulva producing VIM-24.</title>
        <authorList>
            <person name="Liu S."/>
        </authorList>
    </citation>
    <scope>NUCLEOTIDE SEQUENCE [LARGE SCALE GENOMIC DNA]</scope>
    <source>
        <strain evidence="1 2">ZDHY414</strain>
    </source>
</reference>